<protein>
    <submittedName>
        <fullName evidence="5">DNA-binding Lrp family transcriptional regulator</fullName>
    </submittedName>
</protein>
<feature type="domain" description="HTH asnC-type" evidence="4">
    <location>
        <begin position="4"/>
        <end position="65"/>
    </location>
</feature>
<dbReference type="InterPro" id="IPR036388">
    <property type="entry name" value="WH-like_DNA-bd_sf"/>
</dbReference>
<dbReference type="InterPro" id="IPR019887">
    <property type="entry name" value="Tscrpt_reg_AsnC/Lrp_C"/>
</dbReference>
<dbReference type="GO" id="GO:0043565">
    <property type="term" value="F:sequence-specific DNA binding"/>
    <property type="evidence" value="ECO:0007669"/>
    <property type="project" value="InterPro"/>
</dbReference>
<dbReference type="GO" id="GO:0043200">
    <property type="term" value="P:response to amino acid"/>
    <property type="evidence" value="ECO:0007669"/>
    <property type="project" value="TreeGrafter"/>
</dbReference>
<keyword evidence="3" id="KW-0804">Transcription</keyword>
<dbReference type="InterPro" id="IPR011991">
    <property type="entry name" value="ArsR-like_HTH"/>
</dbReference>
<accession>A0A840V8E6</accession>
<dbReference type="CDD" id="cd00090">
    <property type="entry name" value="HTH_ARSR"/>
    <property type="match status" value="1"/>
</dbReference>
<dbReference type="PANTHER" id="PTHR30154">
    <property type="entry name" value="LEUCINE-RESPONSIVE REGULATORY PROTEIN"/>
    <property type="match status" value="1"/>
</dbReference>
<dbReference type="InterPro" id="IPR000485">
    <property type="entry name" value="AsnC-type_HTH_dom"/>
</dbReference>
<reference evidence="5 6" key="1">
    <citation type="submission" date="2020-08" db="EMBL/GenBank/DDBJ databases">
        <title>Genomic Encyclopedia of Type Strains, Phase IV (KMG-IV): sequencing the most valuable type-strain genomes for metagenomic binning, comparative biology and taxonomic classification.</title>
        <authorList>
            <person name="Goeker M."/>
        </authorList>
    </citation>
    <scope>NUCLEOTIDE SEQUENCE [LARGE SCALE GENOMIC DNA]</scope>
    <source>
        <strain evidence="5 6">DSM 27026</strain>
    </source>
</reference>
<dbReference type="InterPro" id="IPR011008">
    <property type="entry name" value="Dimeric_a/b-barrel"/>
</dbReference>
<dbReference type="Gene3D" id="3.30.70.920">
    <property type="match status" value="1"/>
</dbReference>
<dbReference type="PANTHER" id="PTHR30154:SF34">
    <property type="entry name" value="TRANSCRIPTIONAL REGULATOR AZLB"/>
    <property type="match status" value="1"/>
</dbReference>
<dbReference type="EMBL" id="JACHFJ010000001">
    <property type="protein sequence ID" value="MBB5371983.1"/>
    <property type="molecule type" value="Genomic_DNA"/>
</dbReference>
<dbReference type="PRINTS" id="PR00033">
    <property type="entry name" value="HTHASNC"/>
</dbReference>
<dbReference type="SUPFAM" id="SSF54909">
    <property type="entry name" value="Dimeric alpha+beta barrel"/>
    <property type="match status" value="1"/>
</dbReference>
<gene>
    <name evidence="5" type="ORF">HNP71_000207</name>
</gene>
<evidence type="ECO:0000313" key="5">
    <source>
        <dbReference type="EMBL" id="MBB5371983.1"/>
    </source>
</evidence>
<dbReference type="GO" id="GO:0006355">
    <property type="term" value="P:regulation of DNA-templated transcription"/>
    <property type="evidence" value="ECO:0007669"/>
    <property type="project" value="UniProtKB-ARBA"/>
</dbReference>
<organism evidence="5 6">
    <name type="scientific">Acidocella aromatica</name>
    <dbReference type="NCBI Taxonomy" id="1303579"/>
    <lineage>
        <taxon>Bacteria</taxon>
        <taxon>Pseudomonadati</taxon>
        <taxon>Pseudomonadota</taxon>
        <taxon>Alphaproteobacteria</taxon>
        <taxon>Acetobacterales</taxon>
        <taxon>Acidocellaceae</taxon>
        <taxon>Acidocella</taxon>
    </lineage>
</organism>
<evidence type="ECO:0000313" key="6">
    <source>
        <dbReference type="Proteomes" id="UP000553706"/>
    </source>
</evidence>
<dbReference type="RefSeq" id="WP_183264988.1">
    <property type="nucleotide sequence ID" value="NZ_JACHFJ010000001.1"/>
</dbReference>
<proteinExistence type="predicted"/>
<dbReference type="SUPFAM" id="SSF46785">
    <property type="entry name" value="Winged helix' DNA-binding domain"/>
    <property type="match status" value="1"/>
</dbReference>
<keyword evidence="1" id="KW-0805">Transcription regulation</keyword>
<dbReference type="GO" id="GO:0005829">
    <property type="term" value="C:cytosol"/>
    <property type="evidence" value="ECO:0007669"/>
    <property type="project" value="TreeGrafter"/>
</dbReference>
<dbReference type="AlphaFoldDB" id="A0A840V8E6"/>
<evidence type="ECO:0000256" key="1">
    <source>
        <dbReference type="ARBA" id="ARBA00023015"/>
    </source>
</evidence>
<dbReference type="Pfam" id="PF13404">
    <property type="entry name" value="HTH_AsnC-type"/>
    <property type="match status" value="1"/>
</dbReference>
<name>A0A840V8E6_9PROT</name>
<keyword evidence="2 5" id="KW-0238">DNA-binding</keyword>
<dbReference type="PROSITE" id="PS50956">
    <property type="entry name" value="HTH_ASNC_2"/>
    <property type="match status" value="1"/>
</dbReference>
<sequence>MPALDDTDIKILNALQQDGRLSNAELAAKVNLSPSACLRRLHLLMAGELVAGTHLVLDQKMVGYPGTAYVFLTLDGQDRKQLDAFEARIKLIPQVQECYLLAGQADYLLRVVYKDSEDLERLHSEVLTRLPGIRRVQSTMTLRTVKRTAMLPL</sequence>
<comment type="caution">
    <text evidence="5">The sequence shown here is derived from an EMBL/GenBank/DDBJ whole genome shotgun (WGS) entry which is preliminary data.</text>
</comment>
<dbReference type="InterPro" id="IPR019888">
    <property type="entry name" value="Tscrpt_reg_AsnC-like"/>
</dbReference>
<dbReference type="InterPro" id="IPR036390">
    <property type="entry name" value="WH_DNA-bd_sf"/>
</dbReference>
<evidence type="ECO:0000256" key="2">
    <source>
        <dbReference type="ARBA" id="ARBA00023125"/>
    </source>
</evidence>
<evidence type="ECO:0000259" key="4">
    <source>
        <dbReference type="PROSITE" id="PS50956"/>
    </source>
</evidence>
<keyword evidence="6" id="KW-1185">Reference proteome</keyword>
<dbReference type="Gene3D" id="1.10.10.10">
    <property type="entry name" value="Winged helix-like DNA-binding domain superfamily/Winged helix DNA-binding domain"/>
    <property type="match status" value="1"/>
</dbReference>
<dbReference type="SMART" id="SM00344">
    <property type="entry name" value="HTH_ASNC"/>
    <property type="match status" value="1"/>
</dbReference>
<dbReference type="Pfam" id="PF01037">
    <property type="entry name" value="AsnC_trans_reg"/>
    <property type="match status" value="1"/>
</dbReference>
<dbReference type="Proteomes" id="UP000553706">
    <property type="component" value="Unassembled WGS sequence"/>
</dbReference>
<evidence type="ECO:0000256" key="3">
    <source>
        <dbReference type="ARBA" id="ARBA00023163"/>
    </source>
</evidence>